<proteinExistence type="predicted"/>
<dbReference type="Proteomes" id="UP000191820">
    <property type="component" value="Chromosome"/>
</dbReference>
<evidence type="ECO:0000256" key="1">
    <source>
        <dbReference type="SAM" id="Phobius"/>
    </source>
</evidence>
<evidence type="ECO:0000313" key="3">
    <source>
        <dbReference type="Proteomes" id="UP000191820"/>
    </source>
</evidence>
<dbReference type="InterPro" id="IPR035671">
    <property type="entry name" value="DsbD_gamma"/>
</dbReference>
<dbReference type="PANTHER" id="PTHR32234:SF3">
    <property type="entry name" value="SUPPRESSION OF COPPER SENSITIVITY PROTEIN"/>
    <property type="match status" value="1"/>
</dbReference>
<dbReference type="SUPFAM" id="SSF52833">
    <property type="entry name" value="Thioredoxin-like"/>
    <property type="match status" value="1"/>
</dbReference>
<dbReference type="InterPro" id="IPR036249">
    <property type="entry name" value="Thioredoxin-like_sf"/>
</dbReference>
<reference evidence="2 3" key="1">
    <citation type="submission" date="2017-03" db="EMBL/GenBank/DDBJ databases">
        <title>Genome sequencing of Shewanella japonica KCTC 22435.</title>
        <authorList>
            <person name="Kim K.M."/>
        </authorList>
    </citation>
    <scope>NUCLEOTIDE SEQUENCE [LARGE SCALE GENOMIC DNA]</scope>
    <source>
        <strain evidence="2 3">KCTC 22435</strain>
    </source>
</reference>
<keyword evidence="1" id="KW-1133">Transmembrane helix</keyword>
<name>A0ABM6JHZ7_9GAMM</name>
<keyword evidence="3" id="KW-1185">Reference proteome</keyword>
<dbReference type="Gene3D" id="3.40.30.10">
    <property type="entry name" value="Glutaredoxin"/>
    <property type="match status" value="1"/>
</dbReference>
<keyword evidence="1" id="KW-0812">Transmembrane</keyword>
<dbReference type="RefSeq" id="WP_080915139.1">
    <property type="nucleotide sequence ID" value="NZ_CANMJJ010000004.1"/>
</dbReference>
<dbReference type="CDD" id="cd02953">
    <property type="entry name" value="DsbDgamma"/>
    <property type="match status" value="1"/>
</dbReference>
<dbReference type="Pfam" id="PF13899">
    <property type="entry name" value="Thioredoxin_7"/>
    <property type="match status" value="1"/>
</dbReference>
<sequence length="176" mass="19536">MSLMLPILLGLLLAGIALLIFFKIKGKNIPGIVIVILGFMTICFTGVYAFLEKTEDYNAYKRLQWQPLNPAQIMPLVEQGYTVFVDVDADWCLPCRTNKANVTHREIVVNALEADNLILMKGNWSQPNKMIEDYVGKEGGIGTPFNKVYGPSHPQGILLPVELTINAVFQALEAAK</sequence>
<evidence type="ECO:0000313" key="2">
    <source>
        <dbReference type="EMBL" id="ARD21420.1"/>
    </source>
</evidence>
<dbReference type="EMBL" id="CP020472">
    <property type="protein sequence ID" value="ARD21420.1"/>
    <property type="molecule type" value="Genomic_DNA"/>
</dbReference>
<dbReference type="PANTHER" id="PTHR32234">
    <property type="entry name" value="THIOL:DISULFIDE INTERCHANGE PROTEIN DSBD"/>
    <property type="match status" value="1"/>
</dbReference>
<organism evidence="2 3">
    <name type="scientific">Shewanella japonica</name>
    <dbReference type="NCBI Taxonomy" id="93973"/>
    <lineage>
        <taxon>Bacteria</taxon>
        <taxon>Pseudomonadati</taxon>
        <taxon>Pseudomonadota</taxon>
        <taxon>Gammaproteobacteria</taxon>
        <taxon>Alteromonadales</taxon>
        <taxon>Shewanellaceae</taxon>
        <taxon>Shewanella</taxon>
    </lineage>
</organism>
<keyword evidence="1" id="KW-0472">Membrane</keyword>
<feature type="transmembrane region" description="Helical" evidence="1">
    <location>
        <begin position="29"/>
        <end position="51"/>
    </location>
</feature>
<protein>
    <submittedName>
        <fullName evidence="2">Thiol:disulfide interchange protein, putative</fullName>
    </submittedName>
</protein>
<accession>A0ABM6JHZ7</accession>
<gene>
    <name evidence="2" type="ORF">SJ2017_1089</name>
</gene>